<dbReference type="Gene3D" id="3.20.20.80">
    <property type="entry name" value="Glycosidases"/>
    <property type="match status" value="1"/>
</dbReference>
<accession>A0A1E7EPN9</accession>
<dbReference type="Pfam" id="PF00150">
    <property type="entry name" value="Cellulase"/>
    <property type="match status" value="1"/>
</dbReference>
<keyword evidence="19" id="KW-1185">Reference proteome</keyword>
<keyword evidence="5 16" id="KW-0378">Hydrolase</keyword>
<dbReference type="OrthoDB" id="1887033at2759"/>
<evidence type="ECO:0000256" key="14">
    <source>
        <dbReference type="ARBA" id="ARBA00038929"/>
    </source>
</evidence>
<evidence type="ECO:0000256" key="13">
    <source>
        <dbReference type="ARBA" id="ARBA00037126"/>
    </source>
</evidence>
<evidence type="ECO:0000256" key="5">
    <source>
        <dbReference type="ARBA" id="ARBA00022801"/>
    </source>
</evidence>
<dbReference type="SUPFAM" id="SSF51445">
    <property type="entry name" value="(Trans)glycosidases"/>
    <property type="match status" value="1"/>
</dbReference>
<keyword evidence="9" id="KW-0325">Glycoprotein</keyword>
<dbReference type="InterPro" id="IPR001547">
    <property type="entry name" value="Glyco_hydro_5"/>
</dbReference>
<dbReference type="InParanoid" id="A0A1E7EPN9"/>
<evidence type="ECO:0000256" key="16">
    <source>
        <dbReference type="RuleBase" id="RU361153"/>
    </source>
</evidence>
<evidence type="ECO:0000256" key="12">
    <source>
        <dbReference type="ARBA" id="ARBA00036824"/>
    </source>
</evidence>
<dbReference type="GO" id="GO:0009251">
    <property type="term" value="P:glucan catabolic process"/>
    <property type="evidence" value="ECO:0007669"/>
    <property type="project" value="TreeGrafter"/>
</dbReference>
<evidence type="ECO:0000256" key="6">
    <source>
        <dbReference type="ARBA" id="ARBA00022968"/>
    </source>
</evidence>
<dbReference type="GO" id="GO:0005886">
    <property type="term" value="C:plasma membrane"/>
    <property type="evidence" value="ECO:0007669"/>
    <property type="project" value="UniProtKB-SubCell"/>
</dbReference>
<keyword evidence="4" id="KW-0812">Transmembrane</keyword>
<sequence>MKVFGVNYGNRFVPEDWMFKSGPDNSDELLFRGCSPICGDPNNENRKCLACLPQNEFEDRYLSWLDQHIKDTDFEQMATMGVNVVRVPCGYWNWVTYPDGSTPDGVHPDRMRVLQTIKPERYKPYFDRVFDSAKKHGIKILLDLHALPGSQNGEMHSGLTAPHAQFNTDWNKKKAVEAVEQMAKYCRKRIDTLYGLQVINEPNGYGKKVDPHVFLDQYYKAAIKSARKHLPKDIPIIVFEWTYNFKKWKNDRFPYDKYGNVIWDTHIYHLNPGDPSVIFIQDKYWEDLCAIKSFHENQSGGVMVGEWSLAGPTWSKEKNEKFVQWIVWSFMERCHGCIFWNWDCDITEWSFQKCATNIDWKNVPKPI</sequence>
<keyword evidence="11" id="KW-0961">Cell wall biogenesis/degradation</keyword>
<organism evidence="18 19">
    <name type="scientific">Fragilariopsis cylindrus CCMP1102</name>
    <dbReference type="NCBI Taxonomy" id="635003"/>
    <lineage>
        <taxon>Eukaryota</taxon>
        <taxon>Sar</taxon>
        <taxon>Stramenopiles</taxon>
        <taxon>Ochrophyta</taxon>
        <taxon>Bacillariophyta</taxon>
        <taxon>Bacillariophyceae</taxon>
        <taxon>Bacillariophycidae</taxon>
        <taxon>Bacillariales</taxon>
        <taxon>Bacillariaceae</taxon>
        <taxon>Fragilariopsis</taxon>
    </lineage>
</organism>
<dbReference type="GO" id="GO:0071555">
    <property type="term" value="P:cell wall organization"/>
    <property type="evidence" value="ECO:0007669"/>
    <property type="project" value="UniProtKB-KW"/>
</dbReference>
<evidence type="ECO:0000256" key="2">
    <source>
        <dbReference type="ARBA" id="ARBA00005641"/>
    </source>
</evidence>
<comment type="function">
    <text evidence="13">Glucosidase involved in the degradation of cellulosic biomass. Active on lichenan.</text>
</comment>
<evidence type="ECO:0000256" key="4">
    <source>
        <dbReference type="ARBA" id="ARBA00022692"/>
    </source>
</evidence>
<evidence type="ECO:0000256" key="9">
    <source>
        <dbReference type="ARBA" id="ARBA00023180"/>
    </source>
</evidence>
<keyword evidence="7" id="KW-1133">Transmembrane helix</keyword>
<evidence type="ECO:0000256" key="8">
    <source>
        <dbReference type="ARBA" id="ARBA00023136"/>
    </source>
</evidence>
<feature type="domain" description="Glycoside hydrolase family 5" evidence="17">
    <location>
        <begin position="62"/>
        <end position="343"/>
    </location>
</feature>
<proteinExistence type="inferred from homology"/>
<dbReference type="GO" id="GO:0005576">
    <property type="term" value="C:extracellular region"/>
    <property type="evidence" value="ECO:0007669"/>
    <property type="project" value="TreeGrafter"/>
</dbReference>
<evidence type="ECO:0000256" key="15">
    <source>
        <dbReference type="ARBA" id="ARBA00041260"/>
    </source>
</evidence>
<dbReference type="InterPro" id="IPR050386">
    <property type="entry name" value="Glycosyl_hydrolase_5"/>
</dbReference>
<evidence type="ECO:0000256" key="10">
    <source>
        <dbReference type="ARBA" id="ARBA00023295"/>
    </source>
</evidence>
<dbReference type="PANTHER" id="PTHR31297">
    <property type="entry name" value="GLUCAN ENDO-1,6-BETA-GLUCOSIDASE B"/>
    <property type="match status" value="1"/>
</dbReference>
<dbReference type="GO" id="GO:0004338">
    <property type="term" value="F:glucan exo-1,3-beta-glucosidase activity"/>
    <property type="evidence" value="ECO:0007669"/>
    <property type="project" value="UniProtKB-EC"/>
</dbReference>
<evidence type="ECO:0000256" key="3">
    <source>
        <dbReference type="ARBA" id="ARBA00022475"/>
    </source>
</evidence>
<reference evidence="18 19" key="1">
    <citation type="submission" date="2016-09" db="EMBL/GenBank/DDBJ databases">
        <title>Extensive genetic diversity and differential bi-allelic expression allows diatom success in the polar Southern Ocean.</title>
        <authorList>
            <consortium name="DOE Joint Genome Institute"/>
            <person name="Mock T."/>
            <person name="Otillar R.P."/>
            <person name="Strauss J."/>
            <person name="Dupont C."/>
            <person name="Frickenhaus S."/>
            <person name="Maumus F."/>
            <person name="Mcmullan M."/>
            <person name="Sanges R."/>
            <person name="Schmutz J."/>
            <person name="Toseland A."/>
            <person name="Valas R."/>
            <person name="Veluchamy A."/>
            <person name="Ward B.J."/>
            <person name="Allen A."/>
            <person name="Barry K."/>
            <person name="Falciatore A."/>
            <person name="Ferrante M."/>
            <person name="Fortunato A.E."/>
            <person name="Gloeckner G."/>
            <person name="Gruber A."/>
            <person name="Hipkin R."/>
            <person name="Janech M."/>
            <person name="Kroth P."/>
            <person name="Leese F."/>
            <person name="Lindquist E."/>
            <person name="Lyon B.R."/>
            <person name="Martin J."/>
            <person name="Mayer C."/>
            <person name="Parker M."/>
            <person name="Quesneville H."/>
            <person name="Raymond J."/>
            <person name="Uhlig C."/>
            <person name="Valentin K.U."/>
            <person name="Worden A.Z."/>
            <person name="Armbrust E.V."/>
            <person name="Bowler C."/>
            <person name="Green B."/>
            <person name="Moulton V."/>
            <person name="Van Oosterhout C."/>
            <person name="Grigoriev I."/>
        </authorList>
    </citation>
    <scope>NUCLEOTIDE SEQUENCE [LARGE SCALE GENOMIC DNA]</scope>
    <source>
        <strain evidence="18 19">CCMP1102</strain>
    </source>
</reference>
<dbReference type="GO" id="GO:0009986">
    <property type="term" value="C:cell surface"/>
    <property type="evidence" value="ECO:0007669"/>
    <property type="project" value="TreeGrafter"/>
</dbReference>
<dbReference type="PANTHER" id="PTHR31297:SF34">
    <property type="entry name" value="GLUCAN 1,3-BETA-GLUCOSIDASE 2"/>
    <property type="match status" value="1"/>
</dbReference>
<protein>
    <recommendedName>
        <fullName evidence="14">glucan 1,3-beta-glucosidase</fullName>
        <ecNumber evidence="14">3.2.1.58</ecNumber>
    </recommendedName>
    <alternativeName>
        <fullName evidence="15">Exo-1,3-beta-glucanase D</fullName>
    </alternativeName>
</protein>
<comment type="subcellular location">
    <subcellularLocation>
        <location evidence="1">Cell membrane</location>
        <topology evidence="1">Single-pass type II membrane protein</topology>
    </subcellularLocation>
</comment>
<dbReference type="Proteomes" id="UP000095751">
    <property type="component" value="Unassembled WGS sequence"/>
</dbReference>
<keyword evidence="3" id="KW-1003">Cell membrane</keyword>
<gene>
    <name evidence="18" type="ORF">FRACYDRAFT_271873</name>
</gene>
<name>A0A1E7EPN9_9STRA</name>
<keyword evidence="10 16" id="KW-0326">Glycosidase</keyword>
<dbReference type="EC" id="3.2.1.58" evidence="14"/>
<evidence type="ECO:0000313" key="19">
    <source>
        <dbReference type="Proteomes" id="UP000095751"/>
    </source>
</evidence>
<evidence type="ECO:0000256" key="1">
    <source>
        <dbReference type="ARBA" id="ARBA00004401"/>
    </source>
</evidence>
<evidence type="ECO:0000256" key="11">
    <source>
        <dbReference type="ARBA" id="ARBA00023316"/>
    </source>
</evidence>
<dbReference type="InterPro" id="IPR017853">
    <property type="entry name" value="GH"/>
</dbReference>
<dbReference type="KEGG" id="fcy:FRACYDRAFT_271873"/>
<keyword evidence="6" id="KW-0735">Signal-anchor</keyword>
<dbReference type="AlphaFoldDB" id="A0A1E7EPN9"/>
<keyword evidence="8" id="KW-0472">Membrane</keyword>
<evidence type="ECO:0000259" key="17">
    <source>
        <dbReference type="Pfam" id="PF00150"/>
    </source>
</evidence>
<evidence type="ECO:0000313" key="18">
    <source>
        <dbReference type="EMBL" id="OEU07835.1"/>
    </source>
</evidence>
<comment type="similarity">
    <text evidence="2 16">Belongs to the glycosyl hydrolase 5 (cellulase A) family.</text>
</comment>
<comment type="catalytic activity">
    <reaction evidence="12">
        <text>Successive hydrolysis of beta-D-glucose units from the non-reducing ends of (1-&gt;3)-beta-D-glucans, releasing alpha-glucose.</text>
        <dbReference type="EC" id="3.2.1.58"/>
    </reaction>
</comment>
<dbReference type="EMBL" id="KV784383">
    <property type="protein sequence ID" value="OEU07835.1"/>
    <property type="molecule type" value="Genomic_DNA"/>
</dbReference>
<evidence type="ECO:0000256" key="7">
    <source>
        <dbReference type="ARBA" id="ARBA00022989"/>
    </source>
</evidence>